<dbReference type="PANTHER" id="PTHR35513:SF1">
    <property type="entry name" value="OS02G0158600 PROTEIN"/>
    <property type="match status" value="1"/>
</dbReference>
<comment type="caution">
    <text evidence="2">The sequence shown here is derived from an EMBL/GenBank/DDBJ whole genome shotgun (WGS) entry which is preliminary data.</text>
</comment>
<feature type="domain" description="C2HC zinc finger plants" evidence="1">
    <location>
        <begin position="62"/>
        <end position="96"/>
    </location>
</feature>
<protein>
    <recommendedName>
        <fullName evidence="1">C2HC zinc finger plants domain-containing protein</fullName>
    </recommendedName>
</protein>
<proteinExistence type="predicted"/>
<keyword evidence="3" id="KW-1185">Reference proteome</keyword>
<organism evidence="2 3">
    <name type="scientific">Erythroxylum novogranatense</name>
    <dbReference type="NCBI Taxonomy" id="1862640"/>
    <lineage>
        <taxon>Eukaryota</taxon>
        <taxon>Viridiplantae</taxon>
        <taxon>Streptophyta</taxon>
        <taxon>Embryophyta</taxon>
        <taxon>Tracheophyta</taxon>
        <taxon>Spermatophyta</taxon>
        <taxon>Magnoliopsida</taxon>
        <taxon>eudicotyledons</taxon>
        <taxon>Gunneridae</taxon>
        <taxon>Pentapetalae</taxon>
        <taxon>rosids</taxon>
        <taxon>fabids</taxon>
        <taxon>Malpighiales</taxon>
        <taxon>Erythroxylaceae</taxon>
        <taxon>Erythroxylum</taxon>
    </lineage>
</organism>
<dbReference type="Pfam" id="PF25017">
    <property type="entry name" value="zf-C2HC_3"/>
    <property type="match status" value="1"/>
</dbReference>
<dbReference type="EMBL" id="JAIWQS010000011">
    <property type="protein sequence ID" value="KAJ8751830.1"/>
    <property type="molecule type" value="Genomic_DNA"/>
</dbReference>
<dbReference type="Proteomes" id="UP001159364">
    <property type="component" value="Linkage Group LG11"/>
</dbReference>
<sequence length="124" mass="13881">MMDKAKDMAHSAMESTQQVHEVLYSYSGKHQSILTVVFVEILQAGQQLQEKAQGAADATHMMQIALDAVRAGSSIICLQCGGLVSNLRKDEHYAYWSRKIRSPAMYPLAFSEVSHSFSMILIMW</sequence>
<reference evidence="2 3" key="1">
    <citation type="submission" date="2021-09" db="EMBL/GenBank/DDBJ databases">
        <title>Genomic insights and catalytic innovation underlie evolution of tropane alkaloids biosynthesis.</title>
        <authorList>
            <person name="Wang Y.-J."/>
            <person name="Tian T."/>
            <person name="Huang J.-P."/>
            <person name="Huang S.-X."/>
        </authorList>
    </citation>
    <scope>NUCLEOTIDE SEQUENCE [LARGE SCALE GENOMIC DNA]</scope>
    <source>
        <strain evidence="2">KIB-2018</strain>
        <tissue evidence="2">Leaf</tissue>
    </source>
</reference>
<dbReference type="InterPro" id="IPR056971">
    <property type="entry name" value="Znf-C2HC_3"/>
</dbReference>
<evidence type="ECO:0000313" key="3">
    <source>
        <dbReference type="Proteomes" id="UP001159364"/>
    </source>
</evidence>
<evidence type="ECO:0000259" key="1">
    <source>
        <dbReference type="Pfam" id="PF25017"/>
    </source>
</evidence>
<evidence type="ECO:0000313" key="2">
    <source>
        <dbReference type="EMBL" id="KAJ8751830.1"/>
    </source>
</evidence>
<dbReference type="PANTHER" id="PTHR35513">
    <property type="entry name" value="OS02G0158600 PROTEIN"/>
    <property type="match status" value="1"/>
</dbReference>
<accession>A0AAV8SIU0</accession>
<dbReference type="AlphaFoldDB" id="A0AAV8SIU0"/>
<gene>
    <name evidence="2" type="ORF">K2173_026024</name>
</gene>
<name>A0AAV8SIU0_9ROSI</name>